<gene>
    <name evidence="1" type="ORF">HPB50_011900</name>
</gene>
<name>A0ACB7SK89_HYAAI</name>
<proteinExistence type="predicted"/>
<sequence length="230" mass="23634">MQELRLLKNEVQLLSQRLGQAEAADRSPSLPQAHPSVVLPRQPVETVSELEAAAQNEALASAVVCIATQATGCPSEMVVSEWSPACPSPACLSPLPLAADLDLAVLSADIAGSSLSAHSAATPAAEPSGTILPTEVAITPGDAAASDPSSIVPAVALPVPPGSCTAMPQCSFTEDRRVHLANAVHVARTTYDQLMGVPKDSHFVKRSAVAICSTEVLAQRSFTGTLSAVL</sequence>
<dbReference type="Proteomes" id="UP000821845">
    <property type="component" value="Chromosome 4"/>
</dbReference>
<reference evidence="1" key="1">
    <citation type="submission" date="2020-05" db="EMBL/GenBank/DDBJ databases">
        <title>Large-scale comparative analyses of tick genomes elucidate their genetic diversity and vector capacities.</title>
        <authorList>
            <person name="Jia N."/>
            <person name="Wang J."/>
            <person name="Shi W."/>
            <person name="Du L."/>
            <person name="Sun Y."/>
            <person name="Zhan W."/>
            <person name="Jiang J."/>
            <person name="Wang Q."/>
            <person name="Zhang B."/>
            <person name="Ji P."/>
            <person name="Sakyi L.B."/>
            <person name="Cui X."/>
            <person name="Yuan T."/>
            <person name="Jiang B."/>
            <person name="Yang W."/>
            <person name="Lam T.T.-Y."/>
            <person name="Chang Q."/>
            <person name="Ding S."/>
            <person name="Wang X."/>
            <person name="Zhu J."/>
            <person name="Ruan X."/>
            <person name="Zhao L."/>
            <person name="Wei J."/>
            <person name="Que T."/>
            <person name="Du C."/>
            <person name="Cheng J."/>
            <person name="Dai P."/>
            <person name="Han X."/>
            <person name="Huang E."/>
            <person name="Gao Y."/>
            <person name="Liu J."/>
            <person name="Shao H."/>
            <person name="Ye R."/>
            <person name="Li L."/>
            <person name="Wei W."/>
            <person name="Wang X."/>
            <person name="Wang C."/>
            <person name="Yang T."/>
            <person name="Huo Q."/>
            <person name="Li W."/>
            <person name="Guo W."/>
            <person name="Chen H."/>
            <person name="Zhou L."/>
            <person name="Ni X."/>
            <person name="Tian J."/>
            <person name="Zhou Y."/>
            <person name="Sheng Y."/>
            <person name="Liu T."/>
            <person name="Pan Y."/>
            <person name="Xia L."/>
            <person name="Li J."/>
            <person name="Zhao F."/>
            <person name="Cao W."/>
        </authorList>
    </citation>
    <scope>NUCLEOTIDE SEQUENCE</scope>
    <source>
        <strain evidence="1">Hyas-2018</strain>
    </source>
</reference>
<organism evidence="1 2">
    <name type="scientific">Hyalomma asiaticum</name>
    <name type="common">Tick</name>
    <dbReference type="NCBI Taxonomy" id="266040"/>
    <lineage>
        <taxon>Eukaryota</taxon>
        <taxon>Metazoa</taxon>
        <taxon>Ecdysozoa</taxon>
        <taxon>Arthropoda</taxon>
        <taxon>Chelicerata</taxon>
        <taxon>Arachnida</taxon>
        <taxon>Acari</taxon>
        <taxon>Parasitiformes</taxon>
        <taxon>Ixodida</taxon>
        <taxon>Ixodoidea</taxon>
        <taxon>Ixodidae</taxon>
        <taxon>Hyalomminae</taxon>
        <taxon>Hyalomma</taxon>
    </lineage>
</organism>
<accession>A0ACB7SK89</accession>
<evidence type="ECO:0000313" key="1">
    <source>
        <dbReference type="EMBL" id="KAH6933084.1"/>
    </source>
</evidence>
<keyword evidence="2" id="KW-1185">Reference proteome</keyword>
<evidence type="ECO:0000313" key="2">
    <source>
        <dbReference type="Proteomes" id="UP000821845"/>
    </source>
</evidence>
<dbReference type="EMBL" id="CM023484">
    <property type="protein sequence ID" value="KAH6933084.1"/>
    <property type="molecule type" value="Genomic_DNA"/>
</dbReference>
<comment type="caution">
    <text evidence="1">The sequence shown here is derived from an EMBL/GenBank/DDBJ whole genome shotgun (WGS) entry which is preliminary data.</text>
</comment>
<protein>
    <submittedName>
        <fullName evidence="1">Uncharacterized protein</fullName>
    </submittedName>
</protein>